<proteinExistence type="predicted"/>
<organism evidence="2 3">
    <name type="scientific">Mauremys mutica</name>
    <name type="common">yellowpond turtle</name>
    <dbReference type="NCBI Taxonomy" id="74926"/>
    <lineage>
        <taxon>Eukaryota</taxon>
        <taxon>Metazoa</taxon>
        <taxon>Chordata</taxon>
        <taxon>Craniata</taxon>
        <taxon>Vertebrata</taxon>
        <taxon>Euteleostomi</taxon>
        <taxon>Archelosauria</taxon>
        <taxon>Testudinata</taxon>
        <taxon>Testudines</taxon>
        <taxon>Cryptodira</taxon>
        <taxon>Durocryptodira</taxon>
        <taxon>Testudinoidea</taxon>
        <taxon>Geoemydidae</taxon>
        <taxon>Geoemydinae</taxon>
        <taxon>Mauremys</taxon>
    </lineage>
</organism>
<dbReference type="AlphaFoldDB" id="A0A9D4AUG4"/>
<dbReference type="Proteomes" id="UP000827986">
    <property type="component" value="Unassembled WGS sequence"/>
</dbReference>
<accession>A0A9D4AUG4</accession>
<keyword evidence="3" id="KW-1185">Reference proteome</keyword>
<comment type="caution">
    <text evidence="2">The sequence shown here is derived from an EMBL/GenBank/DDBJ whole genome shotgun (WGS) entry which is preliminary data.</text>
</comment>
<sequence>MPAPVASSLCARYTHRAVVIIGGLLAFSGMTLRSFGFNTVWMYTTTGFLQGVTKTNPTKCPKEIAKQMVSSAEESNILILQQKSKYKTKPMTASKLVERITFEFRSGTL</sequence>
<evidence type="ECO:0000313" key="2">
    <source>
        <dbReference type="EMBL" id="KAH1169021.1"/>
    </source>
</evidence>
<evidence type="ECO:0000313" key="3">
    <source>
        <dbReference type="Proteomes" id="UP000827986"/>
    </source>
</evidence>
<name>A0A9D4AUG4_9SAUR</name>
<keyword evidence="1" id="KW-1133">Transmembrane helix</keyword>
<protein>
    <submittedName>
        <fullName evidence="2">Uncharacterized protein</fullName>
    </submittedName>
</protein>
<reference evidence="2" key="1">
    <citation type="submission" date="2021-09" db="EMBL/GenBank/DDBJ databases">
        <title>The genome of Mauremys mutica provides insights into the evolution of semi-aquatic lifestyle.</title>
        <authorList>
            <person name="Gong S."/>
            <person name="Gao Y."/>
        </authorList>
    </citation>
    <scope>NUCLEOTIDE SEQUENCE</scope>
    <source>
        <strain evidence="2">MM-2020</strain>
        <tissue evidence="2">Muscle</tissue>
    </source>
</reference>
<feature type="transmembrane region" description="Helical" evidence="1">
    <location>
        <begin position="13"/>
        <end position="32"/>
    </location>
</feature>
<dbReference type="EMBL" id="JAHDVG010000485">
    <property type="protein sequence ID" value="KAH1169021.1"/>
    <property type="molecule type" value="Genomic_DNA"/>
</dbReference>
<keyword evidence="1" id="KW-0472">Membrane</keyword>
<keyword evidence="1" id="KW-0812">Transmembrane</keyword>
<gene>
    <name evidence="2" type="ORF">KIL84_013611</name>
</gene>
<evidence type="ECO:0000256" key="1">
    <source>
        <dbReference type="SAM" id="Phobius"/>
    </source>
</evidence>